<evidence type="ECO:0000256" key="4">
    <source>
        <dbReference type="ARBA" id="ARBA00023136"/>
    </source>
</evidence>
<gene>
    <name evidence="9" type="ORF">DWY14_05350</name>
</gene>
<comment type="caution">
    <text evidence="9">The sequence shown here is derived from an EMBL/GenBank/DDBJ whole genome shotgun (WGS) entry which is preliminary data.</text>
</comment>
<evidence type="ECO:0000256" key="5">
    <source>
        <dbReference type="ARBA" id="ARBA00023237"/>
    </source>
</evidence>
<evidence type="ECO:0000313" key="10">
    <source>
        <dbReference type="Proteomes" id="UP000285750"/>
    </source>
</evidence>
<sequence>MKKIYNFLLGSALVFCTGCSADLLDIDNPNEVTIPTFWNKAADAEAGVNACYSALYKEPTWMRWLSFRYDLSSDEGWSSSPWIELGDWTRFLYSNYNFNEGNNQHWEYFYMGIFRCNQVLKYVPAIDMDDTEKKQVLAQASFMRALWYFQINLLWDKGTLILEPVDAGYRPKDATEAEIWAQVEKDLLYAAENLPDSWDAENLGRATRGAAKALLGKAYMQQHLYDKAKEQLSWLIEKEKTGLYGLIDNWVDNFTDLNENNKESVFEIQFDDKNKGDTGNNASMATGFQRTQFYAPSGIGWGDGKARRWLVDEYLKEKRIDGGNDIRLYNSILYHGFSLDFPNESKKYYNIADADADEQWNNWGKDPEDCYIRKYNTSYYRDREDYFARNNYRIIRYADILLNYAECIVETNGTVAEAAKYVDQVRDRVGLAKLKDSRWAACLNSKDAFLKRLQMERTLELCFEGWRWADLKRWGMLDTQEGINELKSRDVDFNNFVIGKHRRLPIPQYEIDQSDGQLTQNPMY</sequence>
<protein>
    <submittedName>
        <fullName evidence="9">RagB/SusD family nutrient uptake outer membrane protein</fullName>
    </submittedName>
</protein>
<keyword evidence="5" id="KW-0998">Cell outer membrane</keyword>
<feature type="signal peptide" evidence="6">
    <location>
        <begin position="1"/>
        <end position="21"/>
    </location>
</feature>
<evidence type="ECO:0000259" key="8">
    <source>
        <dbReference type="Pfam" id="PF14322"/>
    </source>
</evidence>
<feature type="domain" description="SusD-like N-terminal" evidence="8">
    <location>
        <begin position="37"/>
        <end position="219"/>
    </location>
</feature>
<dbReference type="Proteomes" id="UP000285750">
    <property type="component" value="Unassembled WGS sequence"/>
</dbReference>
<dbReference type="EMBL" id="QRUY01000008">
    <property type="protein sequence ID" value="RGS08786.1"/>
    <property type="molecule type" value="Genomic_DNA"/>
</dbReference>
<comment type="similarity">
    <text evidence="2">Belongs to the SusD family.</text>
</comment>
<accession>A0A412H7S0</accession>
<evidence type="ECO:0000256" key="1">
    <source>
        <dbReference type="ARBA" id="ARBA00004442"/>
    </source>
</evidence>
<reference evidence="9 10" key="1">
    <citation type="submission" date="2018-08" db="EMBL/GenBank/DDBJ databases">
        <title>A genome reference for cultivated species of the human gut microbiota.</title>
        <authorList>
            <person name="Zou Y."/>
            <person name="Xue W."/>
            <person name="Luo G."/>
        </authorList>
    </citation>
    <scope>NUCLEOTIDE SEQUENCE [LARGE SCALE GENOMIC DNA]</scope>
    <source>
        <strain evidence="9 10">AF24-16AC</strain>
    </source>
</reference>
<organism evidence="9 10">
    <name type="scientific">Phocaeicola plebeius</name>
    <dbReference type="NCBI Taxonomy" id="310297"/>
    <lineage>
        <taxon>Bacteria</taxon>
        <taxon>Pseudomonadati</taxon>
        <taxon>Bacteroidota</taxon>
        <taxon>Bacteroidia</taxon>
        <taxon>Bacteroidales</taxon>
        <taxon>Bacteroidaceae</taxon>
        <taxon>Phocaeicola</taxon>
    </lineage>
</organism>
<dbReference type="InterPro" id="IPR012944">
    <property type="entry name" value="SusD_RagB_dom"/>
</dbReference>
<dbReference type="Pfam" id="PF14322">
    <property type="entry name" value="SusD-like_3"/>
    <property type="match status" value="1"/>
</dbReference>
<evidence type="ECO:0000259" key="7">
    <source>
        <dbReference type="Pfam" id="PF07980"/>
    </source>
</evidence>
<dbReference type="InterPro" id="IPR033985">
    <property type="entry name" value="SusD-like_N"/>
</dbReference>
<dbReference type="InterPro" id="IPR011990">
    <property type="entry name" value="TPR-like_helical_dom_sf"/>
</dbReference>
<dbReference type="GO" id="GO:0009279">
    <property type="term" value="C:cell outer membrane"/>
    <property type="evidence" value="ECO:0007669"/>
    <property type="project" value="UniProtKB-SubCell"/>
</dbReference>
<comment type="subcellular location">
    <subcellularLocation>
        <location evidence="1">Cell outer membrane</location>
    </subcellularLocation>
</comment>
<dbReference type="SUPFAM" id="SSF48452">
    <property type="entry name" value="TPR-like"/>
    <property type="match status" value="1"/>
</dbReference>
<name>A0A412H7S0_9BACT</name>
<dbReference type="Gene3D" id="1.25.40.390">
    <property type="match status" value="1"/>
</dbReference>
<evidence type="ECO:0000313" key="9">
    <source>
        <dbReference type="EMBL" id="RGS08786.1"/>
    </source>
</evidence>
<feature type="chain" id="PRO_5019205546" evidence="6">
    <location>
        <begin position="22"/>
        <end position="524"/>
    </location>
</feature>
<keyword evidence="4" id="KW-0472">Membrane</keyword>
<dbReference type="AlphaFoldDB" id="A0A412H7S0"/>
<dbReference type="Pfam" id="PF07980">
    <property type="entry name" value="SusD_RagB"/>
    <property type="match status" value="1"/>
</dbReference>
<keyword evidence="3 6" id="KW-0732">Signal</keyword>
<evidence type="ECO:0000256" key="2">
    <source>
        <dbReference type="ARBA" id="ARBA00006275"/>
    </source>
</evidence>
<evidence type="ECO:0000256" key="3">
    <source>
        <dbReference type="ARBA" id="ARBA00022729"/>
    </source>
</evidence>
<feature type="domain" description="RagB/SusD" evidence="7">
    <location>
        <begin position="262"/>
        <end position="524"/>
    </location>
</feature>
<evidence type="ECO:0000256" key="6">
    <source>
        <dbReference type="SAM" id="SignalP"/>
    </source>
</evidence>
<proteinExistence type="inferred from homology"/>
<dbReference type="RefSeq" id="WP_118430769.1">
    <property type="nucleotide sequence ID" value="NZ_CASFMT010000028.1"/>
</dbReference>